<evidence type="ECO:0000256" key="2">
    <source>
        <dbReference type="ARBA" id="ARBA00004613"/>
    </source>
</evidence>
<dbReference type="GO" id="GO:0051607">
    <property type="term" value="P:defense response to virus"/>
    <property type="evidence" value="ECO:0007669"/>
    <property type="project" value="TreeGrafter"/>
</dbReference>
<evidence type="ECO:0000256" key="6">
    <source>
        <dbReference type="ARBA" id="ARBA00022852"/>
    </source>
</evidence>
<dbReference type="SMART" id="SM00457">
    <property type="entry name" value="MACPF"/>
    <property type="match status" value="1"/>
</dbReference>
<dbReference type="GO" id="GO:0005576">
    <property type="term" value="C:extracellular region"/>
    <property type="evidence" value="ECO:0007669"/>
    <property type="project" value="UniProtKB-SubCell"/>
</dbReference>
<evidence type="ECO:0000256" key="3">
    <source>
        <dbReference type="ARBA" id="ARBA00009214"/>
    </source>
</evidence>
<dbReference type="SMART" id="SM00239">
    <property type="entry name" value="C2"/>
    <property type="match status" value="1"/>
</dbReference>
<dbReference type="InterPro" id="IPR020864">
    <property type="entry name" value="MACPF"/>
</dbReference>
<organism evidence="12 13">
    <name type="scientific">Gopherus evgoodei</name>
    <name type="common">Goodes thornscrub tortoise</name>
    <dbReference type="NCBI Taxonomy" id="1825980"/>
    <lineage>
        <taxon>Eukaryota</taxon>
        <taxon>Metazoa</taxon>
        <taxon>Chordata</taxon>
        <taxon>Craniata</taxon>
        <taxon>Vertebrata</taxon>
        <taxon>Euteleostomi</taxon>
        <taxon>Archelosauria</taxon>
        <taxon>Testudinata</taxon>
        <taxon>Testudines</taxon>
        <taxon>Cryptodira</taxon>
        <taxon>Durocryptodira</taxon>
        <taxon>Testudinoidea</taxon>
        <taxon>Testudinidae</taxon>
        <taxon>Gopherus</taxon>
    </lineage>
</organism>
<dbReference type="SUPFAM" id="SSF49562">
    <property type="entry name" value="C2 domain (Calcium/lipid-binding domain, CaLB)"/>
    <property type="match status" value="1"/>
</dbReference>
<dbReference type="GO" id="GO:0031640">
    <property type="term" value="P:killing of cells of another organism"/>
    <property type="evidence" value="ECO:0007669"/>
    <property type="project" value="UniProtKB-KW"/>
</dbReference>
<keyword evidence="13" id="KW-1185">Reference proteome</keyword>
<keyword evidence="4" id="KW-0964">Secreted</keyword>
<dbReference type="PANTHER" id="PTHR46096">
    <property type="entry name" value="PERFORIN-1"/>
    <property type="match status" value="1"/>
</dbReference>
<evidence type="ECO:0000256" key="1">
    <source>
        <dbReference type="ARBA" id="ARBA00004370"/>
    </source>
</evidence>
<comment type="similarity">
    <text evidence="3">Belongs to the complement C6/C7/C8/C9 family.</text>
</comment>
<dbReference type="InterPro" id="IPR035892">
    <property type="entry name" value="C2_domain_sf"/>
</dbReference>
<dbReference type="GO" id="GO:0022829">
    <property type="term" value="F:wide pore channel activity"/>
    <property type="evidence" value="ECO:0007669"/>
    <property type="project" value="TreeGrafter"/>
</dbReference>
<dbReference type="OrthoDB" id="5954510at2759"/>
<dbReference type="Pfam" id="PF01823">
    <property type="entry name" value="MACPF"/>
    <property type="match status" value="1"/>
</dbReference>
<proteinExistence type="inferred from homology"/>
<feature type="domain" description="C2" evidence="10">
    <location>
        <begin position="379"/>
        <end position="502"/>
    </location>
</feature>
<dbReference type="InterPro" id="IPR020863">
    <property type="entry name" value="MACPF_CS"/>
</dbReference>
<dbReference type="Ensembl" id="ENSGEVT00005018225.1">
    <property type="protein sequence ID" value="ENSGEVP00005017345.1"/>
    <property type="gene ID" value="ENSGEVG00005012304.1"/>
</dbReference>
<reference evidence="12" key="2">
    <citation type="submission" date="2025-09" db="UniProtKB">
        <authorList>
            <consortium name="Ensembl"/>
        </authorList>
    </citation>
    <scope>IDENTIFICATION</scope>
</reference>
<sequence length="551" mass="61131">MARSGVFIPLLFLFLLPGVSSNCYTGTAEECEETMTFVPGYSLVGEGIDVTTLEWSGADVVDTSLWRHPNGACTLCENRLQGRQHQRLPLAVVDWKVNISCSWELSSSVEESAAAVGRALALDVNNDWMSELELLADSHGPALAGSKSRLTSYAYQKELQDKYMFVRYAPAPPCSLQHVVPYPPLLPQFSRALRSLPPSYDSATYWPFLAMYGTHYVSQADLGGRVRQLTAIPTCRAALDGLTATEIKACLGLQILQDLGLSQTSNQGSKGRESSQVPYMEKRIKVTGGNSDSKQLFSTEQNASSFSTWMESLKASPDLVSYSLTPIHTLVRAGDPRREALKQAVKEYVAERGQRRSCPRSCPQGGQADPWDPCKCYCSGNPLTDSMCCSLKRGMARLKVHVLRGINLSGDIVTDTDAYVKFLFQGQQLQTGRIKNDNDPIWREDLDFGAVTLLERPKLEMEVWDKDILADDLLGRCYTYLKVGKNVTLTCRLEQGQLEFYYTLECGPNLEGNICHEYVPARGSGDRTQESWLPALASLTQQTPLPIQTWE</sequence>
<evidence type="ECO:0000256" key="5">
    <source>
        <dbReference type="ARBA" id="ARBA00022729"/>
    </source>
</evidence>
<feature type="domain" description="MACPF" evidence="11">
    <location>
        <begin position="27"/>
        <end position="356"/>
    </location>
</feature>
<reference evidence="12" key="1">
    <citation type="submission" date="2025-08" db="UniProtKB">
        <authorList>
            <consortium name="Ensembl"/>
        </authorList>
    </citation>
    <scope>IDENTIFICATION</scope>
</reference>
<comment type="subcellular location">
    <subcellularLocation>
        <location evidence="1">Membrane</location>
    </subcellularLocation>
    <subcellularLocation>
        <location evidence="2">Secreted</location>
    </subcellularLocation>
</comment>
<dbReference type="PROSITE" id="PS50004">
    <property type="entry name" value="C2"/>
    <property type="match status" value="1"/>
</dbReference>
<keyword evidence="5 9" id="KW-0732">Signal</keyword>
<dbReference type="GO" id="GO:0005579">
    <property type="term" value="C:membrane attack complex"/>
    <property type="evidence" value="ECO:0007669"/>
    <property type="project" value="InterPro"/>
</dbReference>
<accession>A0A8C4WQ11</accession>
<feature type="signal peptide" evidence="9">
    <location>
        <begin position="1"/>
        <end position="21"/>
    </location>
</feature>
<evidence type="ECO:0000256" key="9">
    <source>
        <dbReference type="SAM" id="SignalP"/>
    </source>
</evidence>
<evidence type="ECO:0000313" key="12">
    <source>
        <dbReference type="Ensembl" id="ENSGEVP00005017345.1"/>
    </source>
</evidence>
<dbReference type="PROSITE" id="PS51412">
    <property type="entry name" value="MACPF_2"/>
    <property type="match status" value="1"/>
</dbReference>
<dbReference type="GO" id="GO:0001913">
    <property type="term" value="P:T cell mediated cytotoxicity"/>
    <property type="evidence" value="ECO:0007669"/>
    <property type="project" value="TreeGrafter"/>
</dbReference>
<dbReference type="PROSITE" id="PS00279">
    <property type="entry name" value="MACPF_1"/>
    <property type="match status" value="1"/>
</dbReference>
<evidence type="ECO:0000259" key="10">
    <source>
        <dbReference type="PROSITE" id="PS50004"/>
    </source>
</evidence>
<dbReference type="AlphaFoldDB" id="A0A8C4WQ11"/>
<protein>
    <recommendedName>
        <fullName evidence="14">Perforin-1-like</fullName>
    </recommendedName>
</protein>
<keyword evidence="7" id="KW-0472">Membrane</keyword>
<dbReference type="InterPro" id="IPR000008">
    <property type="entry name" value="C2_dom"/>
</dbReference>
<evidence type="ECO:0000313" key="13">
    <source>
        <dbReference type="Proteomes" id="UP000694390"/>
    </source>
</evidence>
<evidence type="ECO:0008006" key="14">
    <source>
        <dbReference type="Google" id="ProtNLM"/>
    </source>
</evidence>
<dbReference type="PANTHER" id="PTHR46096:SF3">
    <property type="entry name" value="PERFORIN-1"/>
    <property type="match status" value="1"/>
</dbReference>
<dbReference type="Gene3D" id="2.60.40.150">
    <property type="entry name" value="C2 domain"/>
    <property type="match status" value="1"/>
</dbReference>
<evidence type="ECO:0000256" key="8">
    <source>
        <dbReference type="ARBA" id="ARBA00023157"/>
    </source>
</evidence>
<dbReference type="InterPro" id="IPR052784">
    <property type="entry name" value="Perforin-1_pore-forming"/>
</dbReference>
<dbReference type="PRINTS" id="PR00764">
    <property type="entry name" value="COMPLEMENTC9"/>
</dbReference>
<dbReference type="Pfam" id="PF00168">
    <property type="entry name" value="C2"/>
    <property type="match status" value="1"/>
</dbReference>
<dbReference type="InterPro" id="IPR001862">
    <property type="entry name" value="MAC_perforin"/>
</dbReference>
<evidence type="ECO:0000259" key="11">
    <source>
        <dbReference type="PROSITE" id="PS51412"/>
    </source>
</evidence>
<dbReference type="Proteomes" id="UP000694390">
    <property type="component" value="Unassembled WGS sequence"/>
</dbReference>
<evidence type="ECO:0000256" key="4">
    <source>
        <dbReference type="ARBA" id="ARBA00022525"/>
    </source>
</evidence>
<dbReference type="GO" id="GO:0001771">
    <property type="term" value="P:immunological synapse formation"/>
    <property type="evidence" value="ECO:0007669"/>
    <property type="project" value="TreeGrafter"/>
</dbReference>
<keyword evidence="6" id="KW-0204">Cytolysis</keyword>
<keyword evidence="8" id="KW-1015">Disulfide bond</keyword>
<evidence type="ECO:0000256" key="7">
    <source>
        <dbReference type="ARBA" id="ARBA00023136"/>
    </source>
</evidence>
<feature type="chain" id="PRO_5034154418" description="Perforin-1-like" evidence="9">
    <location>
        <begin position="22"/>
        <end position="551"/>
    </location>
</feature>
<name>A0A8C4WQ11_9SAUR</name>
<dbReference type="GeneTree" id="ENSGT00530000063725"/>